<dbReference type="FunFam" id="3.10.290.10:FF:000003">
    <property type="entry name" value="Pseudouridine synthase"/>
    <property type="match status" value="1"/>
</dbReference>
<dbReference type="Gene3D" id="3.30.70.1560">
    <property type="entry name" value="Alpha-L RNA-binding motif"/>
    <property type="match status" value="1"/>
</dbReference>
<protein>
    <recommendedName>
        <fullName evidence="5">Pseudouridine synthase</fullName>
        <ecNumber evidence="5">5.4.99.-</ecNumber>
    </recommendedName>
</protein>
<dbReference type="SUPFAM" id="SSF55174">
    <property type="entry name" value="Alpha-L RNA-binding motif"/>
    <property type="match status" value="1"/>
</dbReference>
<dbReference type="PROSITE" id="PS01149">
    <property type="entry name" value="PSI_RSU"/>
    <property type="match status" value="1"/>
</dbReference>
<organism evidence="8 9">
    <name type="scientific">Heliomicrobium undosum</name>
    <dbReference type="NCBI Taxonomy" id="121734"/>
    <lineage>
        <taxon>Bacteria</taxon>
        <taxon>Bacillati</taxon>
        <taxon>Bacillota</taxon>
        <taxon>Clostridia</taxon>
        <taxon>Eubacteriales</taxon>
        <taxon>Heliobacteriaceae</taxon>
        <taxon>Heliomicrobium</taxon>
    </lineage>
</organism>
<feature type="compositionally biased region" description="Low complexity" evidence="6">
    <location>
        <begin position="258"/>
        <end position="270"/>
    </location>
</feature>
<dbReference type="GO" id="GO:0003723">
    <property type="term" value="F:RNA binding"/>
    <property type="evidence" value="ECO:0007669"/>
    <property type="project" value="UniProtKB-KW"/>
</dbReference>
<dbReference type="AlphaFoldDB" id="A0A845KXC0"/>
<dbReference type="CDD" id="cd00165">
    <property type="entry name" value="S4"/>
    <property type="match status" value="1"/>
</dbReference>
<dbReference type="Proteomes" id="UP000463470">
    <property type="component" value="Unassembled WGS sequence"/>
</dbReference>
<accession>A0A845KXC0</accession>
<feature type="compositionally biased region" description="Low complexity" evidence="6">
    <location>
        <begin position="384"/>
        <end position="396"/>
    </location>
</feature>
<keyword evidence="2 4" id="KW-0694">RNA-binding</keyword>
<dbReference type="InterPro" id="IPR050343">
    <property type="entry name" value="RsuA_PseudoU_synthase"/>
</dbReference>
<dbReference type="InterPro" id="IPR042092">
    <property type="entry name" value="PsdUridine_s_RsuA/RluB/E/F_cat"/>
</dbReference>
<evidence type="ECO:0000259" key="7">
    <source>
        <dbReference type="SMART" id="SM00363"/>
    </source>
</evidence>
<dbReference type="FunFam" id="3.30.70.1560:FF:000001">
    <property type="entry name" value="Pseudouridine synthase"/>
    <property type="match status" value="1"/>
</dbReference>
<keyword evidence="3 5" id="KW-0413">Isomerase</keyword>
<dbReference type="InterPro" id="IPR020103">
    <property type="entry name" value="PsdUridine_synth_cat_dom_sf"/>
</dbReference>
<sequence length="396" mass="42314">MDSQTVRLQKLLAAHGVASRREAEAMIRAGRVRINGTVVREQGVRVDEAQDVIEVDGRALERREAPVYYALYKPRGVVTTCKDPQGRQTVIGLLPGVNERVYPVGRLDQDTEGLLLLTNDGQLAFRLTHPRFGVEKTYRARLRDDVSDGALKALAEGIKLEDGVTAPAEVRLLRREGGATWIEIKIHEGRKRQIRRMGDAIGHPVIDLERISFGPITLGKLKPGEVRPLTPAELRALKSAAGMKEATAPGRDERRQTARPAKTATMAKAASAHRDQKGAVKRTETGLDKRSVKGPAKGAAKGPIKGTATAPAKGPIKGTATAPAKGPINGPAKGPAKDNVKGTAKGPKGFREANNGGDGRGKSASGKRFDSGVHGKFQGKNDSGPRSRPAGPRSRV</sequence>
<dbReference type="NCBIfam" id="TIGR00093">
    <property type="entry name" value="pseudouridine synthase"/>
    <property type="match status" value="1"/>
</dbReference>
<dbReference type="GO" id="GO:0005829">
    <property type="term" value="C:cytosol"/>
    <property type="evidence" value="ECO:0007669"/>
    <property type="project" value="UniProtKB-ARBA"/>
</dbReference>
<dbReference type="Pfam" id="PF01479">
    <property type="entry name" value="S4"/>
    <property type="match status" value="1"/>
</dbReference>
<evidence type="ECO:0000256" key="5">
    <source>
        <dbReference type="RuleBase" id="RU003887"/>
    </source>
</evidence>
<dbReference type="InterPro" id="IPR018496">
    <property type="entry name" value="PsdUridine_synth_RsuA/RluB_CS"/>
</dbReference>
<dbReference type="InterPro" id="IPR000748">
    <property type="entry name" value="PsdUridine_synth_RsuA/RluB/E/F"/>
</dbReference>
<dbReference type="SUPFAM" id="SSF55120">
    <property type="entry name" value="Pseudouridine synthase"/>
    <property type="match status" value="1"/>
</dbReference>
<evidence type="ECO:0000256" key="2">
    <source>
        <dbReference type="ARBA" id="ARBA00022884"/>
    </source>
</evidence>
<feature type="region of interest" description="Disordered" evidence="6">
    <location>
        <begin position="240"/>
        <end position="396"/>
    </location>
</feature>
<dbReference type="PROSITE" id="PS50889">
    <property type="entry name" value="S4"/>
    <property type="match status" value="1"/>
</dbReference>
<dbReference type="InterPro" id="IPR002942">
    <property type="entry name" value="S4_RNA-bd"/>
</dbReference>
<dbReference type="InterPro" id="IPR020094">
    <property type="entry name" value="TruA/RsuA/RluB/E/F_N"/>
</dbReference>
<evidence type="ECO:0000256" key="6">
    <source>
        <dbReference type="SAM" id="MobiDB-lite"/>
    </source>
</evidence>
<dbReference type="SMART" id="SM00363">
    <property type="entry name" value="S4"/>
    <property type="match status" value="1"/>
</dbReference>
<dbReference type="EC" id="5.4.99.-" evidence="5"/>
<feature type="compositionally biased region" description="Basic and acidic residues" evidence="6">
    <location>
        <begin position="272"/>
        <end position="291"/>
    </location>
</feature>
<evidence type="ECO:0000313" key="9">
    <source>
        <dbReference type="Proteomes" id="UP000463470"/>
    </source>
</evidence>
<dbReference type="InterPro" id="IPR036986">
    <property type="entry name" value="S4_RNA-bd_sf"/>
</dbReference>
<dbReference type="RefSeq" id="WP_161253122.1">
    <property type="nucleotide sequence ID" value="NZ_WXEY01000001.1"/>
</dbReference>
<evidence type="ECO:0000256" key="3">
    <source>
        <dbReference type="ARBA" id="ARBA00023235"/>
    </source>
</evidence>
<dbReference type="GO" id="GO:0120159">
    <property type="term" value="F:rRNA pseudouridine synthase activity"/>
    <property type="evidence" value="ECO:0007669"/>
    <property type="project" value="UniProtKB-ARBA"/>
</dbReference>
<proteinExistence type="inferred from homology"/>
<dbReference type="EMBL" id="WXEY01000001">
    <property type="protein sequence ID" value="MZP28167.1"/>
    <property type="molecule type" value="Genomic_DNA"/>
</dbReference>
<comment type="caution">
    <text evidence="8">The sequence shown here is derived from an EMBL/GenBank/DDBJ whole genome shotgun (WGS) entry which is preliminary data.</text>
</comment>
<dbReference type="OrthoDB" id="9807213at2"/>
<reference evidence="8 9" key="1">
    <citation type="submission" date="2020-01" db="EMBL/GenBank/DDBJ databases">
        <title>Whole-genome sequence of Heliobacterium undosum DSM 13378.</title>
        <authorList>
            <person name="Kyndt J.A."/>
            <person name="Meyer T.E."/>
        </authorList>
    </citation>
    <scope>NUCLEOTIDE SEQUENCE [LARGE SCALE GENOMIC DNA]</scope>
    <source>
        <strain evidence="8 9">DSM 13378</strain>
    </source>
</reference>
<dbReference type="Gene3D" id="3.30.70.580">
    <property type="entry name" value="Pseudouridine synthase I, catalytic domain, N-terminal subdomain"/>
    <property type="match status" value="1"/>
</dbReference>
<dbReference type="GO" id="GO:0000455">
    <property type="term" value="P:enzyme-directed rRNA pseudouridine synthesis"/>
    <property type="evidence" value="ECO:0007669"/>
    <property type="project" value="UniProtKB-ARBA"/>
</dbReference>
<dbReference type="CDD" id="cd02870">
    <property type="entry name" value="PseudoU_synth_RsuA_like"/>
    <property type="match status" value="1"/>
</dbReference>
<comment type="similarity">
    <text evidence="1 5">Belongs to the pseudouridine synthase RsuA family.</text>
</comment>
<dbReference type="PANTHER" id="PTHR47683">
    <property type="entry name" value="PSEUDOURIDINE SYNTHASE FAMILY PROTEIN-RELATED"/>
    <property type="match status" value="1"/>
</dbReference>
<name>A0A845KXC0_9FIRM</name>
<feature type="domain" description="RNA-binding S4" evidence="7">
    <location>
        <begin position="6"/>
        <end position="70"/>
    </location>
</feature>
<dbReference type="InterPro" id="IPR006145">
    <property type="entry name" value="PsdUridine_synth_RsuA/RluA"/>
</dbReference>
<evidence type="ECO:0000256" key="1">
    <source>
        <dbReference type="ARBA" id="ARBA00008348"/>
    </source>
</evidence>
<evidence type="ECO:0000313" key="8">
    <source>
        <dbReference type="EMBL" id="MZP28167.1"/>
    </source>
</evidence>
<gene>
    <name evidence="8" type="ORF">GTO91_00315</name>
</gene>
<dbReference type="Gene3D" id="3.10.290.10">
    <property type="entry name" value="RNA-binding S4 domain"/>
    <property type="match status" value="1"/>
</dbReference>
<dbReference type="Pfam" id="PF00849">
    <property type="entry name" value="PseudoU_synth_2"/>
    <property type="match status" value="1"/>
</dbReference>
<evidence type="ECO:0000256" key="4">
    <source>
        <dbReference type="PROSITE-ProRule" id="PRU00182"/>
    </source>
</evidence>
<dbReference type="PANTHER" id="PTHR47683:SF2">
    <property type="entry name" value="RNA-BINDING S4 DOMAIN-CONTAINING PROTEIN"/>
    <property type="match status" value="1"/>
</dbReference>
<keyword evidence="9" id="KW-1185">Reference proteome</keyword>